<dbReference type="Pfam" id="PF14111">
    <property type="entry name" value="DUF4283"/>
    <property type="match status" value="1"/>
</dbReference>
<evidence type="ECO:0000313" key="5">
    <source>
        <dbReference type="RefSeq" id="XP_056860041.1"/>
    </source>
</evidence>
<gene>
    <name evidence="5" type="primary">LOC130508511</name>
</gene>
<evidence type="ECO:0000256" key="1">
    <source>
        <dbReference type="SAM" id="MobiDB-lite"/>
    </source>
</evidence>
<feature type="region of interest" description="Disordered" evidence="1">
    <location>
        <begin position="223"/>
        <end position="243"/>
    </location>
</feature>
<name>A0A9W3D844_RAPSA</name>
<dbReference type="Pfam" id="PF14392">
    <property type="entry name" value="zf-CCHC_4"/>
    <property type="match status" value="1"/>
</dbReference>
<keyword evidence="4" id="KW-1185">Reference proteome</keyword>
<dbReference type="InterPro" id="IPR025836">
    <property type="entry name" value="Zn_knuckle_CX2CX4HX4C"/>
</dbReference>
<dbReference type="PANTHER" id="PTHR31286">
    <property type="entry name" value="GLYCINE-RICH CELL WALL STRUCTURAL PROTEIN 1.8-LIKE"/>
    <property type="match status" value="1"/>
</dbReference>
<protein>
    <submittedName>
        <fullName evidence="5">Uncharacterized protein LOC130508511</fullName>
    </submittedName>
</protein>
<dbReference type="KEGG" id="rsz:130508511"/>
<dbReference type="RefSeq" id="XP_056860041.1">
    <property type="nucleotide sequence ID" value="XM_057004061.1"/>
</dbReference>
<organism evidence="4 5">
    <name type="scientific">Raphanus sativus</name>
    <name type="common">Radish</name>
    <name type="synonym">Raphanus raphanistrum var. sativus</name>
    <dbReference type="NCBI Taxonomy" id="3726"/>
    <lineage>
        <taxon>Eukaryota</taxon>
        <taxon>Viridiplantae</taxon>
        <taxon>Streptophyta</taxon>
        <taxon>Embryophyta</taxon>
        <taxon>Tracheophyta</taxon>
        <taxon>Spermatophyta</taxon>
        <taxon>Magnoliopsida</taxon>
        <taxon>eudicotyledons</taxon>
        <taxon>Gunneridae</taxon>
        <taxon>Pentapetalae</taxon>
        <taxon>rosids</taxon>
        <taxon>malvids</taxon>
        <taxon>Brassicales</taxon>
        <taxon>Brassicaceae</taxon>
        <taxon>Brassiceae</taxon>
        <taxon>Raphanus</taxon>
    </lineage>
</organism>
<reference evidence="4" key="1">
    <citation type="journal article" date="2019" name="Database">
        <title>The radish genome database (RadishGD): an integrated information resource for radish genomics.</title>
        <authorList>
            <person name="Yu H.J."/>
            <person name="Baek S."/>
            <person name="Lee Y.J."/>
            <person name="Cho A."/>
            <person name="Mun J.H."/>
        </authorList>
    </citation>
    <scope>NUCLEOTIDE SEQUENCE [LARGE SCALE GENOMIC DNA]</scope>
    <source>
        <strain evidence="4">cv. WK10039</strain>
    </source>
</reference>
<evidence type="ECO:0000313" key="4">
    <source>
        <dbReference type="Proteomes" id="UP000504610"/>
    </source>
</evidence>
<feature type="compositionally biased region" description="Acidic residues" evidence="1">
    <location>
        <begin position="372"/>
        <end position="383"/>
    </location>
</feature>
<feature type="domain" description="DUF4283" evidence="2">
    <location>
        <begin position="32"/>
        <end position="114"/>
    </location>
</feature>
<proteinExistence type="predicted"/>
<dbReference type="GeneID" id="130508511"/>
<sequence length="398" mass="45175">MADGIRRAMQDIDLGVNDEPFVMPQAVVQQAAAENRFILVGRPVMPRRQNLRAILAVMPHTWGLEGLVRGRITEGRRFQFVFPSEEAMETVIRRGPWSYAERMLVLQRWTPLMDMELLNFIPFWIQIRGIPLQFMNREVIVNVARAMRQQYIQMDYNEENGGRQDFVRVRLNWNINQPLRFQRNFQFTPGVNTLLRFQYERLRGFCELCGLITHDTGACVINNGGPGPGGDDGNNSAEDNDEADDEVEMIPNQGIIIEEIGDEDEVAEPDPVADQIQEEYERNVAALEEENDDDELWNGPARTTMFTSEMERDLVDPAVFNRGYNNADIGLKRKDWLRSANGNASKFEKGETSGTSAAKRLRESPVEAPAEAMEDDKETDDATDMVRGAVGPEPPLPP</sequence>
<dbReference type="AlphaFoldDB" id="A0A9W3D844"/>
<feature type="domain" description="Zinc knuckle CX2CX4HX4C" evidence="3">
    <location>
        <begin position="173"/>
        <end position="219"/>
    </location>
</feature>
<dbReference type="OrthoDB" id="1083063at2759"/>
<dbReference type="InterPro" id="IPR040256">
    <property type="entry name" value="At4g02000-like"/>
</dbReference>
<dbReference type="PANTHER" id="PTHR31286:SF162">
    <property type="entry name" value="DUF4283 DOMAIN-CONTAINING PROTEIN-RELATED"/>
    <property type="match status" value="1"/>
</dbReference>
<evidence type="ECO:0000259" key="2">
    <source>
        <dbReference type="Pfam" id="PF14111"/>
    </source>
</evidence>
<accession>A0A9W3D844</accession>
<dbReference type="InterPro" id="IPR025558">
    <property type="entry name" value="DUF4283"/>
</dbReference>
<evidence type="ECO:0000259" key="3">
    <source>
        <dbReference type="Pfam" id="PF14392"/>
    </source>
</evidence>
<reference evidence="5" key="2">
    <citation type="submission" date="2025-08" db="UniProtKB">
        <authorList>
            <consortium name="RefSeq"/>
        </authorList>
    </citation>
    <scope>IDENTIFICATION</scope>
    <source>
        <tissue evidence="5">Leaf</tissue>
    </source>
</reference>
<dbReference type="Proteomes" id="UP000504610">
    <property type="component" value="Chromosome 2"/>
</dbReference>
<feature type="region of interest" description="Disordered" evidence="1">
    <location>
        <begin position="342"/>
        <end position="398"/>
    </location>
</feature>